<dbReference type="GO" id="GO:0009294">
    <property type="term" value="P:DNA-mediated transformation"/>
    <property type="evidence" value="ECO:0007669"/>
    <property type="project" value="InterPro"/>
</dbReference>
<dbReference type="NCBIfam" id="TIGR00732">
    <property type="entry name" value="dprA"/>
    <property type="match status" value="1"/>
</dbReference>
<reference evidence="4" key="1">
    <citation type="submission" date="2014-11" db="EMBL/GenBank/DDBJ databases">
        <authorList>
            <person name="Malar M.C."/>
            <person name="Sen D."/>
            <person name="Tripathy S."/>
        </authorList>
    </citation>
    <scope>NUCLEOTIDE SEQUENCE</scope>
    <source>
        <strain evidence="4">BDU141951</strain>
    </source>
</reference>
<dbReference type="Gene3D" id="3.40.50.450">
    <property type="match status" value="1"/>
</dbReference>
<accession>A0A0C1Y3Y2</accession>
<name>A0A0C1Y3Y2_9CYAN</name>
<dbReference type="AlphaFoldDB" id="A0A0C1Y3Y2"/>
<evidence type="ECO:0000313" key="4">
    <source>
        <dbReference type="EMBL" id="NEV66555.1"/>
    </source>
</evidence>
<gene>
    <name evidence="4" type="primary">dprA</name>
    <name evidence="4" type="ORF">QQ91_005460</name>
</gene>
<protein>
    <submittedName>
        <fullName evidence="4">DNA-protecting protein DprA</fullName>
    </submittedName>
</protein>
<dbReference type="EMBL" id="JTHE02000003">
    <property type="protein sequence ID" value="NEV66555.1"/>
    <property type="molecule type" value="Genomic_DNA"/>
</dbReference>
<dbReference type="SUPFAM" id="SSF102405">
    <property type="entry name" value="MCP/YpsA-like"/>
    <property type="match status" value="1"/>
</dbReference>
<dbReference type="InterPro" id="IPR036388">
    <property type="entry name" value="WH-like_DNA-bd_sf"/>
</dbReference>
<sequence length="369" mass="39978">MSQESILWFAWSQIPGLGPILQKRLAQHFGSLTVAWETTPDELLAVEGIGLKLAWAIAEHRPQIALESLRPPTDHFITPADAAYPELLYEIPDPPPILYYQGDLALLAACQHRPGVGIVGTRSPSDYGKRWTRRLTKTLCRAGFLVISGLADGIDRIAHESCLEAQGETIAVLGTGVDVVYPYRNRDLYREIGTSGLLLSEYPPGTQPEKVHFPRRNRIIAGLSRATLVTEAPRKSGALITAKLANDYGRDVFALPGSLDNVRGHGCLDILSQGAQMILREDTLVQALGAIPVEPPIPTPAPAPPPDLSPLLSAVFQAVTPESRSLDAIVQQVHDLSTGDILSALMQLELMGLISSIPGTQQYQLSTES</sequence>
<dbReference type="InterPro" id="IPR057666">
    <property type="entry name" value="DrpA_SLOG"/>
</dbReference>
<organism evidence="4">
    <name type="scientific">Lyngbya confervoides BDU141951</name>
    <dbReference type="NCBI Taxonomy" id="1574623"/>
    <lineage>
        <taxon>Bacteria</taxon>
        <taxon>Bacillati</taxon>
        <taxon>Cyanobacteriota</taxon>
        <taxon>Cyanophyceae</taxon>
        <taxon>Oscillatoriophycideae</taxon>
        <taxon>Oscillatoriales</taxon>
        <taxon>Microcoleaceae</taxon>
        <taxon>Lyngbya</taxon>
    </lineage>
</organism>
<dbReference type="Pfam" id="PF02481">
    <property type="entry name" value="DNA_processg_A"/>
    <property type="match status" value="1"/>
</dbReference>
<evidence type="ECO:0000259" key="2">
    <source>
        <dbReference type="Pfam" id="PF02481"/>
    </source>
</evidence>
<evidence type="ECO:0000259" key="3">
    <source>
        <dbReference type="Pfam" id="PF17782"/>
    </source>
</evidence>
<reference evidence="4" key="2">
    <citation type="journal article" date="2015" name="Genome Announc.">
        <title>Draft Genome Sequence of Filamentous Marine Cyanobacterium Lyngbya confervoides Strain BDU141951.</title>
        <authorList>
            <person name="Chandrababunaidu M.M."/>
            <person name="Sen D."/>
            <person name="Tripathy S."/>
        </authorList>
    </citation>
    <scope>NUCLEOTIDE SEQUENCE</scope>
    <source>
        <strain evidence="4">BDU141951</strain>
    </source>
</reference>
<dbReference type="Pfam" id="PF17782">
    <property type="entry name" value="WHD_DprA"/>
    <property type="match status" value="1"/>
</dbReference>
<dbReference type="InterPro" id="IPR003488">
    <property type="entry name" value="DprA"/>
</dbReference>
<dbReference type="Gene3D" id="1.10.10.10">
    <property type="entry name" value="Winged helix-like DNA-binding domain superfamily/Winged helix DNA-binding domain"/>
    <property type="match status" value="1"/>
</dbReference>
<dbReference type="PANTHER" id="PTHR43022:SF1">
    <property type="entry name" value="PROTEIN SMF"/>
    <property type="match status" value="1"/>
</dbReference>
<dbReference type="SUPFAM" id="SSF47781">
    <property type="entry name" value="RuvA domain 2-like"/>
    <property type="match status" value="1"/>
</dbReference>
<reference evidence="4" key="3">
    <citation type="submission" date="2020-02" db="EMBL/GenBank/DDBJ databases">
        <authorList>
            <person name="Sarangi A.N."/>
            <person name="Ghosh S."/>
            <person name="Mukherjee M."/>
            <person name="Tripathy S."/>
        </authorList>
    </citation>
    <scope>NUCLEOTIDE SEQUENCE</scope>
    <source>
        <strain evidence="4">BDU141951</strain>
    </source>
</reference>
<dbReference type="PANTHER" id="PTHR43022">
    <property type="entry name" value="PROTEIN SMF"/>
    <property type="match status" value="1"/>
</dbReference>
<dbReference type="InterPro" id="IPR010994">
    <property type="entry name" value="RuvA_2-like"/>
</dbReference>
<feature type="domain" description="Smf/DprA SLOG" evidence="2">
    <location>
        <begin position="76"/>
        <end position="288"/>
    </location>
</feature>
<feature type="domain" description="DprA winged helix" evidence="3">
    <location>
        <begin position="300"/>
        <end position="359"/>
    </location>
</feature>
<comment type="caution">
    <text evidence="4">The sequence shown here is derived from an EMBL/GenBank/DDBJ whole genome shotgun (WGS) entry which is preliminary data.</text>
</comment>
<proteinExistence type="inferred from homology"/>
<evidence type="ECO:0000256" key="1">
    <source>
        <dbReference type="ARBA" id="ARBA00006525"/>
    </source>
</evidence>
<dbReference type="InterPro" id="IPR041614">
    <property type="entry name" value="DprA_WH"/>
</dbReference>
<comment type="similarity">
    <text evidence="1">Belongs to the DprA/Smf family.</text>
</comment>